<dbReference type="InterPro" id="IPR003609">
    <property type="entry name" value="Pan_app"/>
</dbReference>
<evidence type="ECO:0000256" key="2">
    <source>
        <dbReference type="ARBA" id="ARBA00022527"/>
    </source>
</evidence>
<evidence type="ECO:0000256" key="5">
    <source>
        <dbReference type="ARBA" id="ARBA00022729"/>
    </source>
</evidence>
<keyword evidence="4 17" id="KW-0812">Transmembrane</keyword>
<keyword evidence="9 15" id="KW-0067">ATP-binding</keyword>
<keyword evidence="14" id="KW-0325">Glycoprotein</keyword>
<dbReference type="InterPro" id="IPR001245">
    <property type="entry name" value="Ser-Thr/Tyr_kinase_cat_dom"/>
</dbReference>
<dbReference type="PANTHER" id="PTHR32444">
    <property type="entry name" value="BULB-TYPE LECTIN DOMAIN-CONTAINING PROTEIN"/>
    <property type="match status" value="1"/>
</dbReference>
<dbReference type="SMART" id="SM00108">
    <property type="entry name" value="B_lectin"/>
    <property type="match status" value="1"/>
</dbReference>
<dbReference type="InterPro" id="IPR001480">
    <property type="entry name" value="Bulb-type_lectin_dom"/>
</dbReference>
<dbReference type="EMBL" id="JAQQAF010000008">
    <property type="protein sequence ID" value="KAJ8466303.1"/>
    <property type="molecule type" value="Genomic_DNA"/>
</dbReference>
<dbReference type="GO" id="GO:0005524">
    <property type="term" value="F:ATP binding"/>
    <property type="evidence" value="ECO:0007669"/>
    <property type="project" value="UniProtKB-UniRule"/>
</dbReference>
<dbReference type="InterPro" id="IPR017441">
    <property type="entry name" value="Protein_kinase_ATP_BS"/>
</dbReference>
<evidence type="ECO:0000259" key="20">
    <source>
        <dbReference type="PROSITE" id="PS50948"/>
    </source>
</evidence>
<dbReference type="CDD" id="cd00028">
    <property type="entry name" value="B_lectin"/>
    <property type="match status" value="1"/>
</dbReference>
<feature type="domain" description="Bulb-type lectin" evidence="19">
    <location>
        <begin position="4"/>
        <end position="124"/>
    </location>
</feature>
<dbReference type="Gene3D" id="1.10.510.10">
    <property type="entry name" value="Transferase(Phosphotransferase) domain 1"/>
    <property type="match status" value="1"/>
</dbReference>
<gene>
    <name evidence="21" type="ORF">OPV22_028855</name>
</gene>
<dbReference type="PROSITE" id="PS50011">
    <property type="entry name" value="PROTEIN_KINASE_DOM"/>
    <property type="match status" value="1"/>
</dbReference>
<organism evidence="21 22">
    <name type="scientific">Ensete ventricosum</name>
    <name type="common">Abyssinian banana</name>
    <name type="synonym">Musa ensete</name>
    <dbReference type="NCBI Taxonomy" id="4639"/>
    <lineage>
        <taxon>Eukaryota</taxon>
        <taxon>Viridiplantae</taxon>
        <taxon>Streptophyta</taxon>
        <taxon>Embryophyta</taxon>
        <taxon>Tracheophyta</taxon>
        <taxon>Spermatophyta</taxon>
        <taxon>Magnoliopsida</taxon>
        <taxon>Liliopsida</taxon>
        <taxon>Zingiberales</taxon>
        <taxon>Musaceae</taxon>
        <taxon>Ensete</taxon>
    </lineage>
</organism>
<evidence type="ECO:0000256" key="9">
    <source>
        <dbReference type="ARBA" id="ARBA00022840"/>
    </source>
</evidence>
<keyword evidence="11 17" id="KW-0472">Membrane</keyword>
<keyword evidence="10 17" id="KW-1133">Transmembrane helix</keyword>
<dbReference type="Pfam" id="PF00954">
    <property type="entry name" value="S_locus_glycop"/>
    <property type="match status" value="1"/>
</dbReference>
<keyword evidence="13" id="KW-0675">Receptor</keyword>
<feature type="domain" description="Protein kinase" evidence="18">
    <location>
        <begin position="497"/>
        <end position="748"/>
    </location>
</feature>
<comment type="catalytic activity">
    <reaction evidence="15">
        <text>L-seryl-[protein] + ATP = O-phospho-L-seryl-[protein] + ADP + H(+)</text>
        <dbReference type="Rhea" id="RHEA:17989"/>
        <dbReference type="Rhea" id="RHEA-COMP:9863"/>
        <dbReference type="Rhea" id="RHEA-COMP:11604"/>
        <dbReference type="ChEBI" id="CHEBI:15378"/>
        <dbReference type="ChEBI" id="CHEBI:29999"/>
        <dbReference type="ChEBI" id="CHEBI:30616"/>
        <dbReference type="ChEBI" id="CHEBI:83421"/>
        <dbReference type="ChEBI" id="CHEBI:456216"/>
        <dbReference type="EC" id="2.7.11.1"/>
    </reaction>
</comment>
<dbReference type="PROSITE" id="PS50927">
    <property type="entry name" value="BULB_LECTIN"/>
    <property type="match status" value="1"/>
</dbReference>
<dbReference type="GO" id="GO:0051707">
    <property type="term" value="P:response to other organism"/>
    <property type="evidence" value="ECO:0007669"/>
    <property type="project" value="UniProtKB-ARBA"/>
</dbReference>
<comment type="subcellular location">
    <subcellularLocation>
        <location evidence="1">Membrane</location>
        <topology evidence="1">Single-pass membrane protein</topology>
    </subcellularLocation>
</comment>
<evidence type="ECO:0000313" key="22">
    <source>
        <dbReference type="Proteomes" id="UP001222027"/>
    </source>
</evidence>
<comment type="caution">
    <text evidence="21">The sequence shown here is derived from an EMBL/GenBank/DDBJ whole genome shotgun (WGS) entry which is preliminary data.</text>
</comment>
<sequence>MSHGDTIVPGEYFYEGQNLISANGKFELGFFNPGDASNAYIGIWYHNITDKTALWVLNSVAPVTISPGYLHLTGDGNLELCNAADLVIWFTGTPYGNNTIVRLADSGNFFLEDLDENTTELQSFDYLTDTLIPGMKLGLDKVTNHATKLISWLNATDPYPGAYSCTMETEGTLPEIFITKGQSLRIFRSGPWNGHVFSGIPAMGNISQLKFAFLSNEQEVYFSFDTINNSGLFRAVMDFRGVFQLLEWSATSSGWTSLWAVPQAQCDVYALCGANAVCTETSSVLCQCLQGFVPKSPANWYQNHFSDGCVRQEALSCLSDGFLHLRSVKLPDTVNATTDSNMTLNECSDWCLKNCSCVAYAVTAWSGCLTWPGDLMDLRKFNQGGDQLYIRLLASNLVSRTDSAMNNHVKKTVLVITIPTMLSFLLLASACVVLWRRRVRKQDTVMIKSKQPHTMKGLNYWTGIPAKHADLRVGPTNMMGLLSSFDLSTVKAATNNFSVGNKLGEGGFGIVCKGVLRDGKNIAVKMLSRCSSQGPDEFRNELLLIANLQHRNLVRLLGYCIEGDERILILEYMENKSLDAFIYDKTKRDDIEENNTTRPVGTLGYMAPEYITEGVFSFKSDVFSFGVIVLEILSGKRNRVLNVAHSRQNLLGHAFKLWKEDRTLEILDEALDSWSPTLEILECVRVGLLCVQENSEERPTMAEVVMMLTNEDPQLTSPKEPITLVASSEEERPSIIQMSVMDEILSDV</sequence>
<dbReference type="Pfam" id="PF08276">
    <property type="entry name" value="PAN_2"/>
    <property type="match status" value="1"/>
</dbReference>
<proteinExistence type="inferred from homology"/>
<keyword evidence="8 15" id="KW-0418">Kinase</keyword>
<dbReference type="PIRSF" id="PIRSF000641">
    <property type="entry name" value="SRK"/>
    <property type="match status" value="1"/>
</dbReference>
<evidence type="ECO:0000313" key="21">
    <source>
        <dbReference type="EMBL" id="KAJ8466303.1"/>
    </source>
</evidence>
<keyword evidence="5" id="KW-0732">Signal</keyword>
<dbReference type="Gene3D" id="3.30.200.20">
    <property type="entry name" value="Phosphorylase Kinase, domain 1"/>
    <property type="match status" value="1"/>
</dbReference>
<protein>
    <recommendedName>
        <fullName evidence="15">Receptor-like serine/threonine-protein kinase</fullName>
        <ecNumber evidence="15">2.7.11.1</ecNumber>
    </recommendedName>
</protein>
<evidence type="ECO:0000256" key="17">
    <source>
        <dbReference type="SAM" id="Phobius"/>
    </source>
</evidence>
<keyword evidence="3 15" id="KW-0808">Transferase</keyword>
<keyword evidence="6" id="KW-0677">Repeat</keyword>
<accession>A0AAV8Q7K0</accession>
<keyword evidence="22" id="KW-1185">Reference proteome</keyword>
<keyword evidence="12" id="KW-1015">Disulfide bond</keyword>
<dbReference type="SUPFAM" id="SSF51110">
    <property type="entry name" value="alpha-D-mannose-specific plant lectins"/>
    <property type="match status" value="1"/>
</dbReference>
<dbReference type="InterPro" id="IPR024171">
    <property type="entry name" value="SRK-like_kinase"/>
</dbReference>
<comment type="similarity">
    <text evidence="15">Belongs to the protein kinase superfamily. Ser/Thr protein kinase family.</text>
</comment>
<evidence type="ECO:0000256" key="16">
    <source>
        <dbReference type="PROSITE-ProRule" id="PRU10141"/>
    </source>
</evidence>
<dbReference type="InterPro" id="IPR000858">
    <property type="entry name" value="S_locus_glycoprot_dom"/>
</dbReference>
<dbReference type="GO" id="GO:0016020">
    <property type="term" value="C:membrane"/>
    <property type="evidence" value="ECO:0007669"/>
    <property type="project" value="UniProtKB-SubCell"/>
</dbReference>
<dbReference type="AlphaFoldDB" id="A0AAV8Q7K0"/>
<evidence type="ECO:0000256" key="15">
    <source>
        <dbReference type="PIRNR" id="PIRNR000641"/>
    </source>
</evidence>
<dbReference type="Pfam" id="PF07714">
    <property type="entry name" value="PK_Tyr_Ser-Thr"/>
    <property type="match status" value="2"/>
</dbReference>
<dbReference type="EC" id="2.7.11.1" evidence="15"/>
<dbReference type="Proteomes" id="UP001222027">
    <property type="component" value="Unassembled WGS sequence"/>
</dbReference>
<feature type="binding site" evidence="16">
    <location>
        <position position="525"/>
    </location>
    <ligand>
        <name>ATP</name>
        <dbReference type="ChEBI" id="CHEBI:30616"/>
    </ligand>
</feature>
<dbReference type="GO" id="GO:0004674">
    <property type="term" value="F:protein serine/threonine kinase activity"/>
    <property type="evidence" value="ECO:0007669"/>
    <property type="project" value="UniProtKB-KW"/>
</dbReference>
<feature type="domain" description="Apple" evidence="20">
    <location>
        <begin position="317"/>
        <end position="394"/>
    </location>
</feature>
<evidence type="ECO:0000256" key="8">
    <source>
        <dbReference type="ARBA" id="ARBA00022777"/>
    </source>
</evidence>
<evidence type="ECO:0000256" key="7">
    <source>
        <dbReference type="ARBA" id="ARBA00022741"/>
    </source>
</evidence>
<dbReference type="InterPro" id="IPR000719">
    <property type="entry name" value="Prot_kinase_dom"/>
</dbReference>
<dbReference type="PROSITE" id="PS50948">
    <property type="entry name" value="PAN"/>
    <property type="match status" value="1"/>
</dbReference>
<dbReference type="Pfam" id="PF01453">
    <property type="entry name" value="B_lectin"/>
    <property type="match status" value="1"/>
</dbReference>
<dbReference type="CDD" id="cd01098">
    <property type="entry name" value="PAN_AP_plant"/>
    <property type="match status" value="1"/>
</dbReference>
<evidence type="ECO:0000256" key="11">
    <source>
        <dbReference type="ARBA" id="ARBA00023136"/>
    </source>
</evidence>
<evidence type="ECO:0000259" key="18">
    <source>
        <dbReference type="PROSITE" id="PS50011"/>
    </source>
</evidence>
<reference evidence="21 22" key="1">
    <citation type="submission" date="2022-12" db="EMBL/GenBank/DDBJ databases">
        <title>Chromosome-scale assembly of the Ensete ventricosum genome.</title>
        <authorList>
            <person name="Dussert Y."/>
            <person name="Stocks J."/>
            <person name="Wendawek A."/>
            <person name="Woldeyes F."/>
            <person name="Nichols R.A."/>
            <person name="Borrell J.S."/>
        </authorList>
    </citation>
    <scope>NUCLEOTIDE SEQUENCE [LARGE SCALE GENOMIC DNA]</scope>
    <source>
        <strain evidence="22">cv. Maze</strain>
        <tissue evidence="21">Seeds</tissue>
    </source>
</reference>
<dbReference type="GO" id="GO:0048544">
    <property type="term" value="P:recognition of pollen"/>
    <property type="evidence" value="ECO:0007669"/>
    <property type="project" value="InterPro"/>
</dbReference>
<keyword evidence="2 15" id="KW-0723">Serine/threonine-protein kinase</keyword>
<evidence type="ECO:0000256" key="1">
    <source>
        <dbReference type="ARBA" id="ARBA00004167"/>
    </source>
</evidence>
<evidence type="ECO:0000256" key="10">
    <source>
        <dbReference type="ARBA" id="ARBA00022989"/>
    </source>
</evidence>
<evidence type="ECO:0000259" key="19">
    <source>
        <dbReference type="PROSITE" id="PS50927"/>
    </source>
</evidence>
<dbReference type="SMART" id="SM00473">
    <property type="entry name" value="PAN_AP"/>
    <property type="match status" value="1"/>
</dbReference>
<evidence type="ECO:0000256" key="3">
    <source>
        <dbReference type="ARBA" id="ARBA00022679"/>
    </source>
</evidence>
<dbReference type="FunFam" id="3.30.200.20:FF:000727">
    <property type="entry name" value="Cysteine-rich RLK (RECEPTOR-like protein kinase) 23"/>
    <property type="match status" value="1"/>
</dbReference>
<keyword evidence="7 15" id="KW-0547">Nucleotide-binding</keyword>
<dbReference type="Gene3D" id="2.90.10.10">
    <property type="entry name" value="Bulb-type lectin domain"/>
    <property type="match status" value="1"/>
</dbReference>
<dbReference type="PROSITE" id="PS00107">
    <property type="entry name" value="PROTEIN_KINASE_ATP"/>
    <property type="match status" value="1"/>
</dbReference>
<evidence type="ECO:0000256" key="6">
    <source>
        <dbReference type="ARBA" id="ARBA00022737"/>
    </source>
</evidence>
<dbReference type="SUPFAM" id="SSF56112">
    <property type="entry name" value="Protein kinase-like (PK-like)"/>
    <property type="match status" value="1"/>
</dbReference>
<comment type="catalytic activity">
    <reaction evidence="15">
        <text>L-threonyl-[protein] + ATP = O-phospho-L-threonyl-[protein] + ADP + H(+)</text>
        <dbReference type="Rhea" id="RHEA:46608"/>
        <dbReference type="Rhea" id="RHEA-COMP:11060"/>
        <dbReference type="Rhea" id="RHEA-COMP:11605"/>
        <dbReference type="ChEBI" id="CHEBI:15378"/>
        <dbReference type="ChEBI" id="CHEBI:30013"/>
        <dbReference type="ChEBI" id="CHEBI:30616"/>
        <dbReference type="ChEBI" id="CHEBI:61977"/>
        <dbReference type="ChEBI" id="CHEBI:456216"/>
        <dbReference type="EC" id="2.7.11.1"/>
    </reaction>
</comment>
<evidence type="ECO:0000256" key="12">
    <source>
        <dbReference type="ARBA" id="ARBA00023157"/>
    </source>
</evidence>
<name>A0AAV8Q7K0_ENSVE</name>
<evidence type="ECO:0000256" key="13">
    <source>
        <dbReference type="ARBA" id="ARBA00023170"/>
    </source>
</evidence>
<feature type="transmembrane region" description="Helical" evidence="17">
    <location>
        <begin position="413"/>
        <end position="435"/>
    </location>
</feature>
<evidence type="ECO:0000256" key="4">
    <source>
        <dbReference type="ARBA" id="ARBA00022692"/>
    </source>
</evidence>
<evidence type="ECO:0000256" key="14">
    <source>
        <dbReference type="ARBA" id="ARBA00023180"/>
    </source>
</evidence>
<dbReference type="InterPro" id="IPR011009">
    <property type="entry name" value="Kinase-like_dom_sf"/>
</dbReference>
<dbReference type="InterPro" id="IPR036426">
    <property type="entry name" value="Bulb-type_lectin_dom_sf"/>
</dbReference>
<dbReference type="PANTHER" id="PTHR32444:SF183">
    <property type="entry name" value="APPLE DOMAIN-CONTAINING PROTEIN"/>
    <property type="match status" value="1"/>
</dbReference>